<dbReference type="InterPro" id="IPR014327">
    <property type="entry name" value="RNA_pol_sigma70_bacteroid"/>
</dbReference>
<evidence type="ECO:0000256" key="1">
    <source>
        <dbReference type="ARBA" id="ARBA00010641"/>
    </source>
</evidence>
<dbReference type="Gene3D" id="1.10.1740.10">
    <property type="match status" value="1"/>
</dbReference>
<dbReference type="EMBL" id="SWDX01000002">
    <property type="protein sequence ID" value="TKC64157.1"/>
    <property type="molecule type" value="Genomic_DNA"/>
</dbReference>
<accession>A0A4U1GIN6</accession>
<comment type="similarity">
    <text evidence="1">Belongs to the sigma-70 factor family. ECF subfamily.</text>
</comment>
<evidence type="ECO:0000256" key="3">
    <source>
        <dbReference type="ARBA" id="ARBA00023082"/>
    </source>
</evidence>
<dbReference type="InterPro" id="IPR013325">
    <property type="entry name" value="RNA_pol_sigma_r2"/>
</dbReference>
<keyword evidence="9" id="KW-1185">Reference proteome</keyword>
<dbReference type="InterPro" id="IPR039425">
    <property type="entry name" value="RNA_pol_sigma-70-like"/>
</dbReference>
<evidence type="ECO:0000313" key="7">
    <source>
        <dbReference type="EMBL" id="TCC91048.1"/>
    </source>
</evidence>
<dbReference type="InterPro" id="IPR013324">
    <property type="entry name" value="RNA_pol_sigma_r3/r4-like"/>
</dbReference>
<dbReference type="InterPro" id="IPR000792">
    <property type="entry name" value="Tscrpt_reg_LuxR_C"/>
</dbReference>
<dbReference type="NCBIfam" id="TIGR02937">
    <property type="entry name" value="sigma70-ECF"/>
    <property type="match status" value="1"/>
</dbReference>
<dbReference type="InterPro" id="IPR013249">
    <property type="entry name" value="RNA_pol_sigma70_r4_t2"/>
</dbReference>
<dbReference type="AlphaFoldDB" id="A0A4R0MV64"/>
<dbReference type="Proteomes" id="UP000291117">
    <property type="component" value="Unassembled WGS sequence"/>
</dbReference>
<organism evidence="7 9">
    <name type="scientific">Pedobacter hiemivivus</name>
    <dbReference type="NCBI Taxonomy" id="2530454"/>
    <lineage>
        <taxon>Bacteria</taxon>
        <taxon>Pseudomonadati</taxon>
        <taxon>Bacteroidota</taxon>
        <taxon>Sphingobacteriia</taxon>
        <taxon>Sphingobacteriales</taxon>
        <taxon>Sphingobacteriaceae</taxon>
        <taxon>Pedobacter</taxon>
    </lineage>
</organism>
<dbReference type="Gene3D" id="1.10.10.10">
    <property type="entry name" value="Winged helix-like DNA-binding domain superfamily/Winged helix DNA-binding domain"/>
    <property type="match status" value="1"/>
</dbReference>
<dbReference type="SUPFAM" id="SSF88946">
    <property type="entry name" value="Sigma2 domain of RNA polymerase sigma factors"/>
    <property type="match status" value="1"/>
</dbReference>
<dbReference type="Pfam" id="PF04542">
    <property type="entry name" value="Sigma70_r2"/>
    <property type="match status" value="1"/>
</dbReference>
<dbReference type="SUPFAM" id="SSF88659">
    <property type="entry name" value="Sigma3 and sigma4 domains of RNA polymerase sigma factors"/>
    <property type="match status" value="1"/>
</dbReference>
<keyword evidence="3" id="KW-0731">Sigma factor</keyword>
<dbReference type="Proteomes" id="UP000309594">
    <property type="component" value="Unassembled WGS sequence"/>
</dbReference>
<dbReference type="CDD" id="cd06171">
    <property type="entry name" value="Sigma70_r4"/>
    <property type="match status" value="1"/>
</dbReference>
<accession>A0A4R0MV64</accession>
<evidence type="ECO:0000313" key="10">
    <source>
        <dbReference type="Proteomes" id="UP000309594"/>
    </source>
</evidence>
<evidence type="ECO:0000313" key="9">
    <source>
        <dbReference type="Proteomes" id="UP000291117"/>
    </source>
</evidence>
<reference evidence="7 9" key="1">
    <citation type="submission" date="2019-02" db="EMBL/GenBank/DDBJ databases">
        <title>Pedobacter sp. RP-3-8 sp. nov., isolated from Arctic soil.</title>
        <authorList>
            <person name="Dahal R.H."/>
        </authorList>
    </citation>
    <scope>NUCLEOTIDE SEQUENCE [LARGE SCALE GENOMIC DNA]</scope>
    <source>
        <strain evidence="7 9">RP-3-8</strain>
    </source>
</reference>
<feature type="domain" description="RNA polymerase sigma factor 70 region 4 type 2" evidence="6">
    <location>
        <begin position="128"/>
        <end position="175"/>
    </location>
</feature>
<dbReference type="InterPro" id="IPR036388">
    <property type="entry name" value="WH-like_DNA-bd_sf"/>
</dbReference>
<keyword evidence="2" id="KW-0805">Transcription regulation</keyword>
<dbReference type="GO" id="GO:0003677">
    <property type="term" value="F:DNA binding"/>
    <property type="evidence" value="ECO:0007669"/>
    <property type="project" value="InterPro"/>
</dbReference>
<evidence type="ECO:0000313" key="8">
    <source>
        <dbReference type="EMBL" id="TKC64157.1"/>
    </source>
</evidence>
<evidence type="ECO:0000259" key="5">
    <source>
        <dbReference type="Pfam" id="PF04542"/>
    </source>
</evidence>
<dbReference type="InterPro" id="IPR007627">
    <property type="entry name" value="RNA_pol_sigma70_r2"/>
</dbReference>
<dbReference type="GO" id="GO:0006352">
    <property type="term" value="P:DNA-templated transcription initiation"/>
    <property type="evidence" value="ECO:0007669"/>
    <property type="project" value="InterPro"/>
</dbReference>
<gene>
    <name evidence="7" type="ORF">EZ444_19875</name>
    <name evidence="8" type="ORF">FBD94_07070</name>
</gene>
<dbReference type="Pfam" id="PF08281">
    <property type="entry name" value="Sigma70_r4_2"/>
    <property type="match status" value="1"/>
</dbReference>
<dbReference type="EMBL" id="SJSM01000016">
    <property type="protein sequence ID" value="TCC91048.1"/>
    <property type="molecule type" value="Genomic_DNA"/>
</dbReference>
<dbReference type="PRINTS" id="PR00038">
    <property type="entry name" value="HTHLUXR"/>
</dbReference>
<proteinExistence type="inferred from homology"/>
<evidence type="ECO:0000256" key="4">
    <source>
        <dbReference type="ARBA" id="ARBA00023163"/>
    </source>
</evidence>
<evidence type="ECO:0000256" key="2">
    <source>
        <dbReference type="ARBA" id="ARBA00023015"/>
    </source>
</evidence>
<dbReference type="GO" id="GO:0016987">
    <property type="term" value="F:sigma factor activity"/>
    <property type="evidence" value="ECO:0007669"/>
    <property type="project" value="UniProtKB-KW"/>
</dbReference>
<comment type="caution">
    <text evidence="7">The sequence shown here is derived from an EMBL/GenBank/DDBJ whole genome shotgun (WGS) entry which is preliminary data.</text>
</comment>
<protein>
    <submittedName>
        <fullName evidence="7">RNA polymerase sigma-70 factor</fullName>
    </submittedName>
</protein>
<dbReference type="PANTHER" id="PTHR43133">
    <property type="entry name" value="RNA POLYMERASE ECF-TYPE SIGMA FACTO"/>
    <property type="match status" value="1"/>
</dbReference>
<feature type="domain" description="RNA polymerase sigma-70 region 2" evidence="5">
    <location>
        <begin position="28"/>
        <end position="89"/>
    </location>
</feature>
<dbReference type="NCBIfam" id="TIGR02985">
    <property type="entry name" value="Sig70_bacteroi1"/>
    <property type="match status" value="1"/>
</dbReference>
<dbReference type="InterPro" id="IPR014284">
    <property type="entry name" value="RNA_pol_sigma-70_dom"/>
</dbReference>
<dbReference type="OrthoDB" id="1097528at2"/>
<keyword evidence="4" id="KW-0804">Transcription</keyword>
<reference evidence="8 10" key="2">
    <citation type="submission" date="2019-04" db="EMBL/GenBank/DDBJ databases">
        <title>Pedobacter sp. RP-1-16 sp. nov., isolated from Arctic soil.</title>
        <authorList>
            <person name="Dahal R.H."/>
            <person name="Kim D.-U."/>
        </authorList>
    </citation>
    <scope>NUCLEOTIDE SEQUENCE [LARGE SCALE GENOMIC DNA]</scope>
    <source>
        <strain evidence="8 10">RP-1-16</strain>
    </source>
</reference>
<name>A0A4R0MV64_9SPHI</name>
<sequence>MDAYCSYSDQELTAFLKNGDKSAFTEIYNRYWKKMFALACQKINDPEEAREIVQQIFIRLWERKDKLEINNTLGGYLSVSVKYRIINALNMHYVRKNYIDNLPAWSELDDSTQEWLDFEEVKERLAILVSNLPEKCRIVFVMSREQGLSQKKIAETLNISEKTVEAHLSKAVKSLRTGLRSFFLTLL</sequence>
<evidence type="ECO:0000259" key="6">
    <source>
        <dbReference type="Pfam" id="PF08281"/>
    </source>
</evidence>
<dbReference type="PANTHER" id="PTHR43133:SF46">
    <property type="entry name" value="RNA POLYMERASE SIGMA-70 FACTOR ECF SUBFAMILY"/>
    <property type="match status" value="1"/>
</dbReference>